<name>A0A2C6MGM2_9FIRM</name>
<proteinExistence type="predicted"/>
<evidence type="ECO:0000313" key="1">
    <source>
        <dbReference type="EMBL" id="PHJ38855.1"/>
    </source>
</evidence>
<comment type="caution">
    <text evidence="1">The sequence shown here is derived from an EMBL/GenBank/DDBJ whole genome shotgun (WGS) entry which is preliminary data.</text>
</comment>
<dbReference type="EMBL" id="AWQQ01000042">
    <property type="protein sequence ID" value="PHJ38855.1"/>
    <property type="molecule type" value="Genomic_DNA"/>
</dbReference>
<sequence>MGGGVCKIASLLYNVATLSDLKVIMRSPHSMTVPYVSPGQDATVFYGVKDFRFINDTEGPVVI</sequence>
<protein>
    <recommendedName>
        <fullName evidence="3">Vancomycin resistance protein</fullName>
    </recommendedName>
</protein>
<dbReference type="InterPro" id="IPR052913">
    <property type="entry name" value="Glycopeptide_resist_protein"/>
</dbReference>
<dbReference type="Proteomes" id="UP000222564">
    <property type="component" value="Unassembled WGS sequence"/>
</dbReference>
<dbReference type="AlphaFoldDB" id="A0A2C6MGM2"/>
<dbReference type="Pfam" id="PF04294">
    <property type="entry name" value="VanW"/>
    <property type="match status" value="1"/>
</dbReference>
<accession>A0A2C6MGM2</accession>
<evidence type="ECO:0000313" key="2">
    <source>
        <dbReference type="Proteomes" id="UP000222564"/>
    </source>
</evidence>
<gene>
    <name evidence="1" type="ORF">P378_07090</name>
</gene>
<dbReference type="InterPro" id="IPR007391">
    <property type="entry name" value="Vancomycin_resist_VanW"/>
</dbReference>
<evidence type="ECO:0008006" key="3">
    <source>
        <dbReference type="Google" id="ProtNLM"/>
    </source>
</evidence>
<dbReference type="PANTHER" id="PTHR35788">
    <property type="entry name" value="EXPORTED PROTEIN-RELATED"/>
    <property type="match status" value="1"/>
</dbReference>
<dbReference type="PANTHER" id="PTHR35788:SF1">
    <property type="entry name" value="EXPORTED PROTEIN"/>
    <property type="match status" value="1"/>
</dbReference>
<organism evidence="1 2">
    <name type="scientific">Desulforamulus profundi</name>
    <dbReference type="NCBI Taxonomy" id="1383067"/>
    <lineage>
        <taxon>Bacteria</taxon>
        <taxon>Bacillati</taxon>
        <taxon>Bacillota</taxon>
        <taxon>Clostridia</taxon>
        <taxon>Eubacteriales</taxon>
        <taxon>Peptococcaceae</taxon>
        <taxon>Desulforamulus</taxon>
    </lineage>
</organism>
<reference evidence="1 2" key="1">
    <citation type="submission" date="2013-09" db="EMBL/GenBank/DDBJ databases">
        <title>Biodegradation of hydrocarbons in the deep terrestrial subsurface : characterization of a microbial consortium composed of two Desulfotomaculum species originating from a deep geological formation.</title>
        <authorList>
            <person name="Aullo T."/>
            <person name="Berlendis S."/>
            <person name="Lascourreges J.-F."/>
            <person name="Dessort D."/>
            <person name="Saint-Laurent S."/>
            <person name="Schraauwers B."/>
            <person name="Mas J."/>
            <person name="Magot M."/>
            <person name="Ranchou-Peyruse A."/>
        </authorList>
    </citation>
    <scope>NUCLEOTIDE SEQUENCE [LARGE SCALE GENOMIC DNA]</scope>
    <source>
        <strain evidence="1 2">Bs107</strain>
    </source>
</reference>
<keyword evidence="2" id="KW-1185">Reference proteome</keyword>